<organism evidence="1">
    <name type="scientific">Schlesneria paludicola</name>
    <dbReference type="NCBI Taxonomy" id="360056"/>
    <lineage>
        <taxon>Bacteria</taxon>
        <taxon>Pseudomonadati</taxon>
        <taxon>Planctomycetota</taxon>
        <taxon>Planctomycetia</taxon>
        <taxon>Planctomycetales</taxon>
        <taxon>Planctomycetaceae</taxon>
        <taxon>Schlesneria</taxon>
    </lineage>
</organism>
<evidence type="ECO:0000313" key="1">
    <source>
        <dbReference type="EMBL" id="HGT38492.1"/>
    </source>
</evidence>
<reference evidence="1" key="1">
    <citation type="journal article" date="2020" name="mSystems">
        <title>Genome- and Community-Level Interaction Insights into Carbon Utilization and Element Cycling Functions of Hydrothermarchaeota in Hydrothermal Sediment.</title>
        <authorList>
            <person name="Zhou Z."/>
            <person name="Liu Y."/>
            <person name="Xu W."/>
            <person name="Pan J."/>
            <person name="Luo Z.H."/>
            <person name="Li M."/>
        </authorList>
    </citation>
    <scope>NUCLEOTIDE SEQUENCE [LARGE SCALE GENOMIC DNA]</scope>
    <source>
        <strain evidence="1">SpSt-508</strain>
    </source>
</reference>
<dbReference type="EMBL" id="DSVQ01000009">
    <property type="protein sequence ID" value="HGT38492.1"/>
    <property type="molecule type" value="Genomic_DNA"/>
</dbReference>
<comment type="caution">
    <text evidence="1">The sequence shown here is derived from an EMBL/GenBank/DDBJ whole genome shotgun (WGS) entry which is preliminary data.</text>
</comment>
<proteinExistence type="predicted"/>
<protein>
    <submittedName>
        <fullName evidence="1">Uncharacterized protein</fullName>
    </submittedName>
</protein>
<gene>
    <name evidence="1" type="ORF">ENS64_04415</name>
</gene>
<sequence length="66" mass="7421">MTRRTSYLDVLRPGGPCPVLAAVPAAPVWLMTRRSYNLQHAGVMSWRGSAPRSVFPAERWWTSHPS</sequence>
<accession>A0A7C4LJD1</accession>
<dbReference type="AlphaFoldDB" id="A0A7C4LJD1"/>
<name>A0A7C4LJD1_9PLAN</name>